<evidence type="ECO:0000256" key="1">
    <source>
        <dbReference type="SAM" id="MobiDB-lite"/>
    </source>
</evidence>
<name>A0A9P6AG12_9AGAM</name>
<organism evidence="2 3">
    <name type="scientific">Hydnum rufescens UP504</name>
    <dbReference type="NCBI Taxonomy" id="1448309"/>
    <lineage>
        <taxon>Eukaryota</taxon>
        <taxon>Fungi</taxon>
        <taxon>Dikarya</taxon>
        <taxon>Basidiomycota</taxon>
        <taxon>Agaricomycotina</taxon>
        <taxon>Agaricomycetes</taxon>
        <taxon>Cantharellales</taxon>
        <taxon>Hydnaceae</taxon>
        <taxon>Hydnum</taxon>
    </lineage>
</organism>
<dbReference type="AlphaFoldDB" id="A0A9P6AG12"/>
<dbReference type="EMBL" id="MU129184">
    <property type="protein sequence ID" value="KAF9504932.1"/>
    <property type="molecule type" value="Genomic_DNA"/>
</dbReference>
<sequence>MPRPSLSHRRGSMGKSQLPVHRAEPDDASSEFPIGRTPHLRRKRTAKAQSLSTFVVDTPSKADGSFFRTTVRLDTSPSLPRLEIWVRLVIPLSWSPLDPYITTSAFSSRSSASPSIYSKLLACHSINAPPGVKTICSRVTMPGTVYSSR</sequence>
<gene>
    <name evidence="2" type="ORF">BS47DRAFT_1400897</name>
</gene>
<comment type="caution">
    <text evidence="2">The sequence shown here is derived from an EMBL/GenBank/DDBJ whole genome shotgun (WGS) entry which is preliminary data.</text>
</comment>
<evidence type="ECO:0000313" key="2">
    <source>
        <dbReference type="EMBL" id="KAF9504932.1"/>
    </source>
</evidence>
<protein>
    <submittedName>
        <fullName evidence="2">Uncharacterized protein</fullName>
    </submittedName>
</protein>
<dbReference type="Proteomes" id="UP000886523">
    <property type="component" value="Unassembled WGS sequence"/>
</dbReference>
<proteinExistence type="predicted"/>
<accession>A0A9P6AG12</accession>
<reference evidence="2" key="1">
    <citation type="journal article" date="2020" name="Nat. Commun.">
        <title>Large-scale genome sequencing of mycorrhizal fungi provides insights into the early evolution of symbiotic traits.</title>
        <authorList>
            <person name="Miyauchi S."/>
            <person name="Kiss E."/>
            <person name="Kuo A."/>
            <person name="Drula E."/>
            <person name="Kohler A."/>
            <person name="Sanchez-Garcia M."/>
            <person name="Morin E."/>
            <person name="Andreopoulos B."/>
            <person name="Barry K.W."/>
            <person name="Bonito G."/>
            <person name="Buee M."/>
            <person name="Carver A."/>
            <person name="Chen C."/>
            <person name="Cichocki N."/>
            <person name="Clum A."/>
            <person name="Culley D."/>
            <person name="Crous P.W."/>
            <person name="Fauchery L."/>
            <person name="Girlanda M."/>
            <person name="Hayes R.D."/>
            <person name="Keri Z."/>
            <person name="LaButti K."/>
            <person name="Lipzen A."/>
            <person name="Lombard V."/>
            <person name="Magnuson J."/>
            <person name="Maillard F."/>
            <person name="Murat C."/>
            <person name="Nolan M."/>
            <person name="Ohm R.A."/>
            <person name="Pangilinan J."/>
            <person name="Pereira M.F."/>
            <person name="Perotto S."/>
            <person name="Peter M."/>
            <person name="Pfister S."/>
            <person name="Riley R."/>
            <person name="Sitrit Y."/>
            <person name="Stielow J.B."/>
            <person name="Szollosi G."/>
            <person name="Zifcakova L."/>
            <person name="Stursova M."/>
            <person name="Spatafora J.W."/>
            <person name="Tedersoo L."/>
            <person name="Vaario L.M."/>
            <person name="Yamada A."/>
            <person name="Yan M."/>
            <person name="Wang P."/>
            <person name="Xu J."/>
            <person name="Bruns T."/>
            <person name="Baldrian P."/>
            <person name="Vilgalys R."/>
            <person name="Dunand C."/>
            <person name="Henrissat B."/>
            <person name="Grigoriev I.V."/>
            <person name="Hibbett D."/>
            <person name="Nagy L.G."/>
            <person name="Martin F.M."/>
        </authorList>
    </citation>
    <scope>NUCLEOTIDE SEQUENCE</scope>
    <source>
        <strain evidence="2">UP504</strain>
    </source>
</reference>
<feature type="compositionally biased region" description="Basic residues" evidence="1">
    <location>
        <begin position="1"/>
        <end position="12"/>
    </location>
</feature>
<evidence type="ECO:0000313" key="3">
    <source>
        <dbReference type="Proteomes" id="UP000886523"/>
    </source>
</evidence>
<keyword evidence="3" id="KW-1185">Reference proteome</keyword>
<feature type="region of interest" description="Disordered" evidence="1">
    <location>
        <begin position="1"/>
        <end position="43"/>
    </location>
</feature>